<accession>A0AA95HB58</accession>
<organism evidence="2">
    <name type="scientific">Candidatus Thiocaldithrix dubininis</name>
    <dbReference type="NCBI Taxonomy" id="3080823"/>
    <lineage>
        <taxon>Bacteria</taxon>
        <taxon>Pseudomonadati</taxon>
        <taxon>Pseudomonadota</taxon>
        <taxon>Gammaproteobacteria</taxon>
        <taxon>Thiotrichales</taxon>
        <taxon>Thiotrichaceae</taxon>
        <taxon>Candidatus Thiocaldithrix</taxon>
    </lineage>
</organism>
<proteinExistence type="predicted"/>
<feature type="region of interest" description="Disordered" evidence="1">
    <location>
        <begin position="543"/>
        <end position="563"/>
    </location>
</feature>
<dbReference type="Proteomes" id="UP001300672">
    <property type="component" value="Chromosome"/>
</dbReference>
<gene>
    <name evidence="2" type="ORF">QJT80_03180</name>
</gene>
<evidence type="ECO:0000313" key="2">
    <source>
        <dbReference type="EMBL" id="WGZ91481.1"/>
    </source>
</evidence>
<reference evidence="2" key="2">
    <citation type="submission" date="2023-04" db="EMBL/GenBank/DDBJ databases">
        <authorList>
            <person name="Beletskiy A.V."/>
            <person name="Mardanov A.V."/>
            <person name="Ravin N.V."/>
        </authorList>
    </citation>
    <scope>NUCLEOTIDE SEQUENCE</scope>
    <source>
        <strain evidence="2">GKL-01</strain>
    </source>
</reference>
<name>A0AA95HB58_9GAMM</name>
<sequence>MFNKKKIAIGVAMGVVGLTGIIGSAYAVHVNPEGTGQVLIFPYFNAQNGYVTNINLVNSTDQTKAVRIRFNEGKTSKDVLDFNIYMSPEDVWTGSIRATDKGGALVGSVSTSDRTCTLPEGASCSDNKCNVTVPFSGTDIYSDVAPEDTLEGYIEVIEMGVVTDTTVQNGVLHTKGKPNNCVAVTDAWYRKKFVTGQGNAKVNDGAITGLSKPTGGLFGSSAVLNIERGVAMSIDPVAIENYTNVAYHTRPDDANNFELPSLASGDVSTSEVMLSGSDPQLVKTTWKTLDKDPCLNDADPATPACGRNPYPLAHALLARSVMNEYFLDPTKGYDGHTDWVVTFPMKKLGIFNRTASEQLTKVDILNANKKPTGKFNCEDEAGNVYTPEEIGNAECIRYGDVRVAFGEDIFDREEGRIKDANFSPVVAKPPRILEKEVNVLTFTSNDEAYDATRTVLAANHSSKDKGEDPNDFVSTGVFTQGWSRMKVWDDYKLSTWWPKTEEGRKDTPYESASIASFTADHGIYKGVPTLGFAAIEGNVSASPNTRFGDALPHKMERDHSLGN</sequence>
<reference evidence="2" key="1">
    <citation type="journal article" date="2023" name="Int. J. Mol. Sci.">
        <title>Metagenomics Revealed a New Genus 'Candidatus Thiocaldithrix dubininis' gen. nov., sp. nov. and a New Species 'Candidatus Thiothrix putei' sp. nov. in the Family Thiotrichaceae, Some Members of Which Have Traits of Both Na+- and H+-Motive Energetics.</title>
        <authorList>
            <person name="Ravin N.V."/>
            <person name="Muntyan M.S."/>
            <person name="Smolyakov D.D."/>
            <person name="Rudenko T.S."/>
            <person name="Beletsky A.V."/>
            <person name="Mardanov A.V."/>
            <person name="Grabovich M.Y."/>
        </authorList>
    </citation>
    <scope>NUCLEOTIDE SEQUENCE</scope>
    <source>
        <strain evidence="2">GKL-01</strain>
    </source>
</reference>
<feature type="compositionally biased region" description="Basic and acidic residues" evidence="1">
    <location>
        <begin position="551"/>
        <end position="563"/>
    </location>
</feature>
<dbReference type="KEGG" id="tdu:QJT80_03180"/>
<protein>
    <submittedName>
        <fullName evidence="2">Uncharacterized protein</fullName>
    </submittedName>
</protein>
<dbReference type="EMBL" id="CP124755">
    <property type="protein sequence ID" value="WGZ91481.1"/>
    <property type="molecule type" value="Genomic_DNA"/>
</dbReference>
<evidence type="ECO:0000256" key="1">
    <source>
        <dbReference type="SAM" id="MobiDB-lite"/>
    </source>
</evidence>
<dbReference type="AlphaFoldDB" id="A0AA95HB58"/>